<dbReference type="SUPFAM" id="SSF52402">
    <property type="entry name" value="Adenine nucleotide alpha hydrolases-like"/>
    <property type="match status" value="1"/>
</dbReference>
<dbReference type="PANTHER" id="PTHR43284">
    <property type="entry name" value="ASPARAGINE SYNTHETASE (GLUTAMINE-HYDROLYZING)"/>
    <property type="match status" value="1"/>
</dbReference>
<accession>A0A3B9GZS8</accession>
<name>A0A3B9GZS8_9PROT</name>
<gene>
    <name evidence="5" type="ORF">DCG58_12400</name>
</gene>
<sequence>MRAFFAMLWNPEDPAVQTSAARIRARFDEDLRHKPRLIEAAGLVLADLSLDQKTSPLVAVETAGAGCGSAAIFGTLFQPPVNDQPASRLPKLDGLAAGRFLRSGGRSLLADAWGSYVALVSDGEQASIVCDPGASIPCYFTRQDGVLLVFSHLERCRFLNLQRFTVNYDFLSRLLAYDRIQTGETGLKEIRELLGGQRLFVSGSTERTEQVWDPRAHAADPLRMRPADAAATLRDMAACMARTWARQYDPTHLDLSGGFDSSALAGLLAAPGTPPVITVHQRLLSDDPFEADHARAAAAHAGLAYREIRLDPRQPLPAPDTHPRSARPQRQFIGMDLSGPRREAGLPIADACFTGQGGDHLFLADRSPLGFCDFLRHEGLNGRIGQELIDAARLSGLSVWSVLRACLPRLAGSGPSDLERSIAAHREKQGHRALRDLPGWMLRPDGLPPAKFNQVCNLMHMVQVREQFDRPWARNVVHPYISQPLMELCLRIPAYILTSGGVNRGLARQAFKGLLPETIRQRMTKGSSTSYFMDYLMTNHDAALRVLRGGALQSAGLVCDADLETMTSRETYKISHTGRRLLVWYAVEAWLRAWRTQP</sequence>
<evidence type="ECO:0000313" key="5">
    <source>
        <dbReference type="EMBL" id="HAE27955.1"/>
    </source>
</evidence>
<dbReference type="EC" id="6.3.5.4" evidence="2"/>
<comment type="pathway">
    <text evidence="1">Amino-acid biosynthesis; L-asparagine biosynthesis; L-asparagine from L-aspartate (L-Gln route): step 1/1.</text>
</comment>
<dbReference type="PANTHER" id="PTHR43284:SF1">
    <property type="entry name" value="ASPARAGINE SYNTHETASE"/>
    <property type="match status" value="1"/>
</dbReference>
<protein>
    <recommendedName>
        <fullName evidence="2">asparagine synthase (glutamine-hydrolyzing)</fullName>
        <ecNumber evidence="2">6.3.5.4</ecNumber>
    </recommendedName>
</protein>
<dbReference type="GO" id="GO:0006529">
    <property type="term" value="P:asparagine biosynthetic process"/>
    <property type="evidence" value="ECO:0007669"/>
    <property type="project" value="InterPro"/>
</dbReference>
<evidence type="ECO:0000313" key="6">
    <source>
        <dbReference type="Proteomes" id="UP000259610"/>
    </source>
</evidence>
<organism evidence="5 6">
    <name type="scientific">Hyphomonas adhaerens</name>
    <dbReference type="NCBI Taxonomy" id="81029"/>
    <lineage>
        <taxon>Bacteria</taxon>
        <taxon>Pseudomonadati</taxon>
        <taxon>Pseudomonadota</taxon>
        <taxon>Alphaproteobacteria</taxon>
        <taxon>Hyphomonadales</taxon>
        <taxon>Hyphomonadaceae</taxon>
        <taxon>Hyphomonas</taxon>
    </lineage>
</organism>
<dbReference type="GO" id="GO:0004066">
    <property type="term" value="F:asparagine synthase (glutamine-hydrolyzing) activity"/>
    <property type="evidence" value="ECO:0007669"/>
    <property type="project" value="UniProtKB-EC"/>
</dbReference>
<proteinExistence type="predicted"/>
<dbReference type="EMBL" id="DMAN01000279">
    <property type="protein sequence ID" value="HAE27955.1"/>
    <property type="molecule type" value="Genomic_DNA"/>
</dbReference>
<evidence type="ECO:0000259" key="4">
    <source>
        <dbReference type="Pfam" id="PF00733"/>
    </source>
</evidence>
<dbReference type="Gene3D" id="3.40.50.620">
    <property type="entry name" value="HUPs"/>
    <property type="match status" value="1"/>
</dbReference>
<dbReference type="InterPro" id="IPR051786">
    <property type="entry name" value="ASN_synthetase/amidase"/>
</dbReference>
<dbReference type="GO" id="GO:0005829">
    <property type="term" value="C:cytosol"/>
    <property type="evidence" value="ECO:0007669"/>
    <property type="project" value="TreeGrafter"/>
</dbReference>
<feature type="domain" description="Asparagine synthetase" evidence="4">
    <location>
        <begin position="250"/>
        <end position="592"/>
    </location>
</feature>
<comment type="catalytic activity">
    <reaction evidence="3">
        <text>L-aspartate + L-glutamine + ATP + H2O = L-asparagine + L-glutamate + AMP + diphosphate + H(+)</text>
        <dbReference type="Rhea" id="RHEA:12228"/>
        <dbReference type="ChEBI" id="CHEBI:15377"/>
        <dbReference type="ChEBI" id="CHEBI:15378"/>
        <dbReference type="ChEBI" id="CHEBI:29985"/>
        <dbReference type="ChEBI" id="CHEBI:29991"/>
        <dbReference type="ChEBI" id="CHEBI:30616"/>
        <dbReference type="ChEBI" id="CHEBI:33019"/>
        <dbReference type="ChEBI" id="CHEBI:58048"/>
        <dbReference type="ChEBI" id="CHEBI:58359"/>
        <dbReference type="ChEBI" id="CHEBI:456215"/>
        <dbReference type="EC" id="6.3.5.4"/>
    </reaction>
</comment>
<evidence type="ECO:0000256" key="3">
    <source>
        <dbReference type="ARBA" id="ARBA00048741"/>
    </source>
</evidence>
<dbReference type="AlphaFoldDB" id="A0A3B9GZS8"/>
<dbReference type="Proteomes" id="UP000259610">
    <property type="component" value="Unassembled WGS sequence"/>
</dbReference>
<dbReference type="InterPro" id="IPR001962">
    <property type="entry name" value="Asn_synthase"/>
</dbReference>
<comment type="caution">
    <text evidence="5">The sequence shown here is derived from an EMBL/GenBank/DDBJ whole genome shotgun (WGS) entry which is preliminary data.</text>
</comment>
<dbReference type="InterPro" id="IPR014729">
    <property type="entry name" value="Rossmann-like_a/b/a_fold"/>
</dbReference>
<dbReference type="Pfam" id="PF00733">
    <property type="entry name" value="Asn_synthase"/>
    <property type="match status" value="1"/>
</dbReference>
<dbReference type="RefSeq" id="WP_272989400.1">
    <property type="nucleotide sequence ID" value="NZ_CALCOC010000254.1"/>
</dbReference>
<evidence type="ECO:0000256" key="2">
    <source>
        <dbReference type="ARBA" id="ARBA00012737"/>
    </source>
</evidence>
<reference evidence="5 6" key="1">
    <citation type="journal article" date="2018" name="Nat. Biotechnol.">
        <title>A standardized bacterial taxonomy based on genome phylogeny substantially revises the tree of life.</title>
        <authorList>
            <person name="Parks D.H."/>
            <person name="Chuvochina M."/>
            <person name="Waite D.W."/>
            <person name="Rinke C."/>
            <person name="Skarshewski A."/>
            <person name="Chaumeil P.A."/>
            <person name="Hugenholtz P."/>
        </authorList>
    </citation>
    <scope>NUCLEOTIDE SEQUENCE [LARGE SCALE GENOMIC DNA]</scope>
    <source>
        <strain evidence="5">UBA8733</strain>
    </source>
</reference>
<evidence type="ECO:0000256" key="1">
    <source>
        <dbReference type="ARBA" id="ARBA00005187"/>
    </source>
</evidence>